<dbReference type="CDD" id="cd01948">
    <property type="entry name" value="EAL"/>
    <property type="match status" value="1"/>
</dbReference>
<evidence type="ECO:0000256" key="2">
    <source>
        <dbReference type="PROSITE-ProRule" id="PRU00169"/>
    </source>
</evidence>
<evidence type="ECO:0000313" key="9">
    <source>
        <dbReference type="Proteomes" id="UP001150830"/>
    </source>
</evidence>
<sequence length="804" mass="89928">MPSHRILIVEDEKITALDLRMTLEELGHDVVGSTGRAESSIDMVASLQPDLVLMDIHLDGPMLGTEAAMLIRERFATPVVFLTAYTDDKTLDEACRSLAYGYMVKPFEKREVEAAIRIAMTRANLHRDLQLSEERLRLALESARMRIWQWQPQHALEAEPAESGGSGQFYTEFEQLLAHVHPDDRSQLQQELGRNSRYRCLVRYRNDLGDYRWTQLMASVVAGRDLPRSVLGVMHDVHEDQLARERLQQAEVVFNSTSEALVVTDTEFRIVRVNPAFTTITGYSADAVIGKLADMLTRARRQEDLSEPLPLSEHSCSGEVSCQRSDGELFPAWQHVSTISDDDGLLSGYIVTLADISALRRAEKRLEQLAFVDSLTGLANRVQLERSLVYRLAQSDDRHPLAVVYLDLDGFKRVNDTLGHGAGDQLLVEISQRLRATLRDRDLIARVGGDEFVMLLEIHTESDLHIVARKVLSAISQPVALEREEVQVSGSIGLVMANDQSGSAEALIKAADAAMFEAKKQGKNSYCFYDIDLDRELQQRLQIEQSLPAALRNKQFVLGYQPLLDAASGRVRGVEALIRWQHPQLGLLLPERFIPFAEQSQFINDIGDWVLCEACRTLRDWEAIGLTGLTMSVNVSPRQLSDLGFPQRLEAIIAEYQVPPDQLELEITENALQASEPLVEQLGRIRALGVHLAIDDFGSGYSSLSRLKELPFDRVKIDRAFIRDLPDNSDDVEICKAILALCRVLGMRVTAEGVETPSQRDLLISLGCDTLQGFLFSRAMVSAKVREWVENLADSSGDQQTGSC</sequence>
<dbReference type="Pfam" id="PF00072">
    <property type="entry name" value="Response_reg"/>
    <property type="match status" value="1"/>
</dbReference>
<keyword evidence="9" id="KW-1185">Reference proteome</keyword>
<feature type="domain" description="PAC" evidence="5">
    <location>
        <begin position="316"/>
        <end position="368"/>
    </location>
</feature>
<dbReference type="CDD" id="cd01949">
    <property type="entry name" value="GGDEF"/>
    <property type="match status" value="1"/>
</dbReference>
<dbReference type="Gene3D" id="3.30.450.20">
    <property type="entry name" value="PAS domain"/>
    <property type="match status" value="2"/>
</dbReference>
<dbReference type="InterPro" id="IPR035965">
    <property type="entry name" value="PAS-like_dom_sf"/>
</dbReference>
<feature type="domain" description="PAS" evidence="4">
    <location>
        <begin position="246"/>
        <end position="291"/>
    </location>
</feature>
<dbReference type="SMART" id="SM00448">
    <property type="entry name" value="REC"/>
    <property type="match status" value="1"/>
</dbReference>
<name>A0A9X3EBL4_9GAMM</name>
<dbReference type="Proteomes" id="UP001150830">
    <property type="component" value="Unassembled WGS sequence"/>
</dbReference>
<proteinExistence type="predicted"/>
<dbReference type="AlphaFoldDB" id="A0A9X3EBL4"/>
<evidence type="ECO:0000259" key="4">
    <source>
        <dbReference type="PROSITE" id="PS50112"/>
    </source>
</evidence>
<dbReference type="FunFam" id="3.30.70.270:FF:000001">
    <property type="entry name" value="Diguanylate cyclase domain protein"/>
    <property type="match status" value="1"/>
</dbReference>
<dbReference type="Gene3D" id="3.30.70.270">
    <property type="match status" value="1"/>
</dbReference>
<feature type="domain" description="GGDEF" evidence="7">
    <location>
        <begin position="399"/>
        <end position="531"/>
    </location>
</feature>
<dbReference type="InterPro" id="IPR013655">
    <property type="entry name" value="PAS_fold_3"/>
</dbReference>
<dbReference type="SMART" id="SM00091">
    <property type="entry name" value="PAS"/>
    <property type="match status" value="1"/>
</dbReference>
<dbReference type="SUPFAM" id="SSF141868">
    <property type="entry name" value="EAL domain-like"/>
    <property type="match status" value="1"/>
</dbReference>
<dbReference type="InterPro" id="IPR043128">
    <property type="entry name" value="Rev_trsase/Diguanyl_cyclase"/>
</dbReference>
<dbReference type="Gene3D" id="3.20.20.450">
    <property type="entry name" value="EAL domain"/>
    <property type="match status" value="1"/>
</dbReference>
<protein>
    <submittedName>
        <fullName evidence="8">EAL domain-containing protein</fullName>
    </submittedName>
</protein>
<dbReference type="InterPro" id="IPR011006">
    <property type="entry name" value="CheY-like_superfamily"/>
</dbReference>
<dbReference type="InterPro" id="IPR000160">
    <property type="entry name" value="GGDEF_dom"/>
</dbReference>
<dbReference type="PROSITE" id="PS50112">
    <property type="entry name" value="PAS"/>
    <property type="match status" value="1"/>
</dbReference>
<feature type="domain" description="Response regulatory" evidence="3">
    <location>
        <begin position="5"/>
        <end position="120"/>
    </location>
</feature>
<dbReference type="CDD" id="cd00130">
    <property type="entry name" value="PAS"/>
    <property type="match status" value="1"/>
</dbReference>
<comment type="cofactor">
    <cofactor evidence="1">
        <name>Mg(2+)</name>
        <dbReference type="ChEBI" id="CHEBI:18420"/>
    </cofactor>
</comment>
<evidence type="ECO:0000259" key="5">
    <source>
        <dbReference type="PROSITE" id="PS50113"/>
    </source>
</evidence>
<organism evidence="8 9">
    <name type="scientific">Parathalassolituus penaei</name>
    <dbReference type="NCBI Taxonomy" id="2997323"/>
    <lineage>
        <taxon>Bacteria</taxon>
        <taxon>Pseudomonadati</taxon>
        <taxon>Pseudomonadota</taxon>
        <taxon>Gammaproteobacteria</taxon>
        <taxon>Oceanospirillales</taxon>
        <taxon>Oceanospirillaceae</taxon>
        <taxon>Parathalassolituus</taxon>
    </lineage>
</organism>
<dbReference type="InterPro" id="IPR029787">
    <property type="entry name" value="Nucleotide_cyclase"/>
</dbReference>
<dbReference type="Pfam" id="PF08447">
    <property type="entry name" value="PAS_3"/>
    <property type="match status" value="1"/>
</dbReference>
<dbReference type="PROSITE" id="PS50113">
    <property type="entry name" value="PAC"/>
    <property type="match status" value="1"/>
</dbReference>
<dbReference type="NCBIfam" id="TIGR00254">
    <property type="entry name" value="GGDEF"/>
    <property type="match status" value="1"/>
</dbReference>
<reference evidence="8" key="1">
    <citation type="submission" date="2022-11" db="EMBL/GenBank/DDBJ databases">
        <title>Parathalassolutuus dongxingensis gen. nov., sp. nov., a novel member of family Oceanospirillaceae isolated from a coastal shrimp pond in Guangxi, China.</title>
        <authorList>
            <person name="Chen H."/>
        </authorList>
    </citation>
    <scope>NUCLEOTIDE SEQUENCE</scope>
    <source>
        <strain evidence="8">G-43</strain>
    </source>
</reference>
<dbReference type="PANTHER" id="PTHR44757:SF2">
    <property type="entry name" value="BIOFILM ARCHITECTURE MAINTENANCE PROTEIN MBAA"/>
    <property type="match status" value="1"/>
</dbReference>
<feature type="domain" description="EAL" evidence="6">
    <location>
        <begin position="540"/>
        <end position="793"/>
    </location>
</feature>
<dbReference type="RefSeq" id="WP_283172778.1">
    <property type="nucleotide sequence ID" value="NZ_JAPNOA010000018.1"/>
</dbReference>
<dbReference type="PROSITE" id="PS50110">
    <property type="entry name" value="RESPONSE_REGULATORY"/>
    <property type="match status" value="1"/>
</dbReference>
<evidence type="ECO:0000259" key="6">
    <source>
        <dbReference type="PROSITE" id="PS50883"/>
    </source>
</evidence>
<dbReference type="InterPro" id="IPR000700">
    <property type="entry name" value="PAS-assoc_C"/>
</dbReference>
<evidence type="ECO:0000256" key="1">
    <source>
        <dbReference type="ARBA" id="ARBA00001946"/>
    </source>
</evidence>
<dbReference type="Pfam" id="PF13426">
    <property type="entry name" value="PAS_9"/>
    <property type="match status" value="1"/>
</dbReference>
<dbReference type="CDD" id="cd17534">
    <property type="entry name" value="REC_DC-like"/>
    <property type="match status" value="1"/>
</dbReference>
<dbReference type="PROSITE" id="PS50887">
    <property type="entry name" value="GGDEF"/>
    <property type="match status" value="1"/>
</dbReference>
<gene>
    <name evidence="8" type="ORF">OUO13_05135</name>
</gene>
<dbReference type="GO" id="GO:0000160">
    <property type="term" value="P:phosphorelay signal transduction system"/>
    <property type="evidence" value="ECO:0007669"/>
    <property type="project" value="InterPro"/>
</dbReference>
<dbReference type="Gene3D" id="3.40.50.2300">
    <property type="match status" value="1"/>
</dbReference>
<dbReference type="InterPro" id="IPR000014">
    <property type="entry name" value="PAS"/>
</dbReference>
<comment type="caution">
    <text evidence="8">The sequence shown here is derived from an EMBL/GenBank/DDBJ whole genome shotgun (WGS) entry which is preliminary data.</text>
</comment>
<evidence type="ECO:0000259" key="7">
    <source>
        <dbReference type="PROSITE" id="PS50887"/>
    </source>
</evidence>
<keyword evidence="2" id="KW-0597">Phosphoprotein</keyword>
<dbReference type="InterPro" id="IPR052155">
    <property type="entry name" value="Biofilm_reg_signaling"/>
</dbReference>
<dbReference type="EMBL" id="JAPNOA010000018">
    <property type="protein sequence ID" value="MCY0964563.1"/>
    <property type="molecule type" value="Genomic_DNA"/>
</dbReference>
<dbReference type="SUPFAM" id="SSF52172">
    <property type="entry name" value="CheY-like"/>
    <property type="match status" value="1"/>
</dbReference>
<dbReference type="InterPro" id="IPR001610">
    <property type="entry name" value="PAC"/>
</dbReference>
<dbReference type="InterPro" id="IPR001633">
    <property type="entry name" value="EAL_dom"/>
</dbReference>
<dbReference type="InterPro" id="IPR001789">
    <property type="entry name" value="Sig_transdc_resp-reg_receiver"/>
</dbReference>
<dbReference type="SMART" id="SM00086">
    <property type="entry name" value="PAC"/>
    <property type="match status" value="2"/>
</dbReference>
<accession>A0A9X3EBL4</accession>
<dbReference type="InterPro" id="IPR035919">
    <property type="entry name" value="EAL_sf"/>
</dbReference>
<dbReference type="PROSITE" id="PS50883">
    <property type="entry name" value="EAL"/>
    <property type="match status" value="1"/>
</dbReference>
<dbReference type="SUPFAM" id="SSF55073">
    <property type="entry name" value="Nucleotide cyclase"/>
    <property type="match status" value="1"/>
</dbReference>
<evidence type="ECO:0000313" key="8">
    <source>
        <dbReference type="EMBL" id="MCY0964563.1"/>
    </source>
</evidence>
<dbReference type="Pfam" id="PF00563">
    <property type="entry name" value="EAL"/>
    <property type="match status" value="1"/>
</dbReference>
<dbReference type="SMART" id="SM00052">
    <property type="entry name" value="EAL"/>
    <property type="match status" value="1"/>
</dbReference>
<feature type="modified residue" description="4-aspartylphosphate" evidence="2">
    <location>
        <position position="55"/>
    </location>
</feature>
<dbReference type="SUPFAM" id="SSF55785">
    <property type="entry name" value="PYP-like sensor domain (PAS domain)"/>
    <property type="match status" value="1"/>
</dbReference>
<dbReference type="SMART" id="SM00267">
    <property type="entry name" value="GGDEF"/>
    <property type="match status" value="1"/>
</dbReference>
<dbReference type="PANTHER" id="PTHR44757">
    <property type="entry name" value="DIGUANYLATE CYCLASE DGCP"/>
    <property type="match status" value="1"/>
</dbReference>
<dbReference type="NCBIfam" id="TIGR00229">
    <property type="entry name" value="sensory_box"/>
    <property type="match status" value="1"/>
</dbReference>
<evidence type="ECO:0000259" key="3">
    <source>
        <dbReference type="PROSITE" id="PS50110"/>
    </source>
</evidence>
<dbReference type="Pfam" id="PF00990">
    <property type="entry name" value="GGDEF"/>
    <property type="match status" value="1"/>
</dbReference>
<dbReference type="GO" id="GO:0003824">
    <property type="term" value="F:catalytic activity"/>
    <property type="evidence" value="ECO:0007669"/>
    <property type="project" value="UniProtKB-ARBA"/>
</dbReference>